<dbReference type="KEGG" id="rml:FF011L_46620"/>
<evidence type="ECO:0000256" key="1">
    <source>
        <dbReference type="ARBA" id="ARBA00004948"/>
    </source>
</evidence>
<dbReference type="EMBL" id="CP036262">
    <property type="protein sequence ID" value="QDS95861.1"/>
    <property type="molecule type" value="Genomic_DNA"/>
</dbReference>
<dbReference type="PANTHER" id="PTHR13847:SF289">
    <property type="entry name" value="GLYCINE OXIDASE"/>
    <property type="match status" value="1"/>
</dbReference>
<dbReference type="GO" id="GO:0005737">
    <property type="term" value="C:cytoplasm"/>
    <property type="evidence" value="ECO:0007669"/>
    <property type="project" value="TreeGrafter"/>
</dbReference>
<keyword evidence="7" id="KW-1185">Reference proteome</keyword>
<dbReference type="UniPathway" id="UPA00060"/>
<dbReference type="NCBIfam" id="TIGR02352">
    <property type="entry name" value="thiamin_ThiO"/>
    <property type="match status" value="1"/>
</dbReference>
<accession>A0A517MLV3</accession>
<dbReference type="PANTHER" id="PTHR13847">
    <property type="entry name" value="SARCOSINE DEHYDROGENASE-RELATED"/>
    <property type="match status" value="1"/>
</dbReference>
<keyword evidence="3 6" id="KW-0560">Oxidoreductase</keyword>
<dbReference type="Gene3D" id="3.50.50.60">
    <property type="entry name" value="FAD/NAD(P)-binding domain"/>
    <property type="match status" value="1"/>
</dbReference>
<dbReference type="SUPFAM" id="SSF51905">
    <property type="entry name" value="FAD/NAD(P)-binding domain"/>
    <property type="match status" value="1"/>
</dbReference>
<dbReference type="InterPro" id="IPR006076">
    <property type="entry name" value="FAD-dep_OxRdtase"/>
</dbReference>
<protein>
    <submittedName>
        <fullName evidence="6">Glycine oxidase</fullName>
        <ecNumber evidence="6">1.4.3.19</ecNumber>
    </submittedName>
</protein>
<keyword evidence="2" id="KW-0784">Thiamine biosynthesis</keyword>
<feature type="domain" description="FAD dependent oxidoreductase" evidence="5">
    <location>
        <begin position="30"/>
        <end position="377"/>
    </location>
</feature>
<dbReference type="RefSeq" id="WP_218932802.1">
    <property type="nucleotide sequence ID" value="NZ_CP036262.1"/>
</dbReference>
<comment type="pathway">
    <text evidence="1">Cofactor biosynthesis; thiamine diphosphate biosynthesis.</text>
</comment>
<dbReference type="GO" id="GO:0050660">
    <property type="term" value="F:flavin adenine dinucleotide binding"/>
    <property type="evidence" value="ECO:0007669"/>
    <property type="project" value="InterPro"/>
</dbReference>
<dbReference type="Gene3D" id="3.30.9.10">
    <property type="entry name" value="D-Amino Acid Oxidase, subunit A, domain 2"/>
    <property type="match status" value="1"/>
</dbReference>
<evidence type="ECO:0000256" key="4">
    <source>
        <dbReference type="SAM" id="MobiDB-lite"/>
    </source>
</evidence>
<dbReference type="GO" id="GO:0009228">
    <property type="term" value="P:thiamine biosynthetic process"/>
    <property type="evidence" value="ECO:0007669"/>
    <property type="project" value="UniProtKB-KW"/>
</dbReference>
<evidence type="ECO:0000313" key="6">
    <source>
        <dbReference type="EMBL" id="QDS95861.1"/>
    </source>
</evidence>
<dbReference type="GO" id="GO:0009229">
    <property type="term" value="P:thiamine diphosphate biosynthetic process"/>
    <property type="evidence" value="ECO:0007669"/>
    <property type="project" value="UniProtKB-UniPathway"/>
</dbReference>
<sequence>MVSVHSQDDVSVPLPDRSAEGGPIQSGSEITIVGGGVVGLSVAWEAVRRGLRVTVLEKKTIGEGTSWTAAGILPPANWETATDPVDRLRGLSHSLHPVWAAELLQATGIDNGLRRCGGIYLATSVGEAAALVGLRAYWQEYDIAVEALSMTELVALEPSLTSIVEAGRVKSAYRLPDEYQIRSPDHLAALRAACELEGVEIVESICVDRLDEQPDHIGLQTAAGKRTADAVVVTAGAWSSALAKESGFPFDIIPVRGQVLMYHLSEPPFRHVVNEGNRYFVPREDGHLLIGSCEEEVGWTTETTPSALAEIQHWGEQVWPGLKSHAPMRSWAGLRPSTVDGFPYIGKVPQSRRTFVATGHFRSGIHLSCGSAVLIVDALMGEPPKMDLDPFRIGRG</sequence>
<dbReference type="GO" id="GO:0043799">
    <property type="term" value="F:glycine oxidase activity"/>
    <property type="evidence" value="ECO:0007669"/>
    <property type="project" value="UniProtKB-EC"/>
</dbReference>
<evidence type="ECO:0000256" key="3">
    <source>
        <dbReference type="ARBA" id="ARBA00023002"/>
    </source>
</evidence>
<name>A0A517MLV3_9BACT</name>
<evidence type="ECO:0000313" key="7">
    <source>
        <dbReference type="Proteomes" id="UP000320672"/>
    </source>
</evidence>
<proteinExistence type="predicted"/>
<dbReference type="SUPFAM" id="SSF54373">
    <property type="entry name" value="FAD-linked reductases, C-terminal domain"/>
    <property type="match status" value="1"/>
</dbReference>
<feature type="region of interest" description="Disordered" evidence="4">
    <location>
        <begin position="1"/>
        <end position="26"/>
    </location>
</feature>
<evidence type="ECO:0000259" key="5">
    <source>
        <dbReference type="Pfam" id="PF01266"/>
    </source>
</evidence>
<evidence type="ECO:0000256" key="2">
    <source>
        <dbReference type="ARBA" id="ARBA00022977"/>
    </source>
</evidence>
<dbReference type="EC" id="1.4.3.19" evidence="6"/>
<dbReference type="Proteomes" id="UP000320672">
    <property type="component" value="Chromosome"/>
</dbReference>
<organism evidence="6 7">
    <name type="scientific">Roseimaritima multifibrata</name>
    <dbReference type="NCBI Taxonomy" id="1930274"/>
    <lineage>
        <taxon>Bacteria</taxon>
        <taxon>Pseudomonadati</taxon>
        <taxon>Planctomycetota</taxon>
        <taxon>Planctomycetia</taxon>
        <taxon>Pirellulales</taxon>
        <taxon>Pirellulaceae</taxon>
        <taxon>Roseimaritima</taxon>
    </lineage>
</organism>
<dbReference type="Pfam" id="PF01266">
    <property type="entry name" value="DAO"/>
    <property type="match status" value="1"/>
</dbReference>
<reference evidence="6 7" key="1">
    <citation type="submission" date="2019-02" db="EMBL/GenBank/DDBJ databases">
        <title>Deep-cultivation of Planctomycetes and their phenomic and genomic characterization uncovers novel biology.</title>
        <authorList>
            <person name="Wiegand S."/>
            <person name="Jogler M."/>
            <person name="Boedeker C."/>
            <person name="Pinto D."/>
            <person name="Vollmers J."/>
            <person name="Rivas-Marin E."/>
            <person name="Kohn T."/>
            <person name="Peeters S.H."/>
            <person name="Heuer A."/>
            <person name="Rast P."/>
            <person name="Oberbeckmann S."/>
            <person name="Bunk B."/>
            <person name="Jeske O."/>
            <person name="Meyerdierks A."/>
            <person name="Storesund J.E."/>
            <person name="Kallscheuer N."/>
            <person name="Luecker S."/>
            <person name="Lage O.M."/>
            <person name="Pohl T."/>
            <person name="Merkel B.J."/>
            <person name="Hornburger P."/>
            <person name="Mueller R.-W."/>
            <person name="Bruemmer F."/>
            <person name="Labrenz M."/>
            <person name="Spormann A.M."/>
            <person name="Op den Camp H."/>
            <person name="Overmann J."/>
            <person name="Amann R."/>
            <person name="Jetten M.S.M."/>
            <person name="Mascher T."/>
            <person name="Medema M.H."/>
            <person name="Devos D.P."/>
            <person name="Kaster A.-K."/>
            <person name="Ovreas L."/>
            <person name="Rohde M."/>
            <person name="Galperin M.Y."/>
            <person name="Jogler C."/>
        </authorList>
    </citation>
    <scope>NUCLEOTIDE SEQUENCE [LARGE SCALE GENOMIC DNA]</scope>
    <source>
        <strain evidence="6 7">FF011L</strain>
    </source>
</reference>
<gene>
    <name evidence="6" type="primary">thiO</name>
    <name evidence="6" type="ORF">FF011L_46620</name>
</gene>
<dbReference type="InterPro" id="IPR036188">
    <property type="entry name" value="FAD/NAD-bd_sf"/>
</dbReference>
<dbReference type="InterPro" id="IPR012727">
    <property type="entry name" value="Gly_oxidase_ThiO"/>
</dbReference>
<dbReference type="AlphaFoldDB" id="A0A517MLV3"/>